<comment type="similarity">
    <text evidence="1">Belongs to the peptidase S1C family.</text>
</comment>
<dbReference type="GO" id="GO:0006508">
    <property type="term" value="P:proteolysis"/>
    <property type="evidence" value="ECO:0007669"/>
    <property type="project" value="UniProtKB-KW"/>
</dbReference>
<evidence type="ECO:0000256" key="4">
    <source>
        <dbReference type="SAM" id="MobiDB-lite"/>
    </source>
</evidence>
<gene>
    <name evidence="6" type="ORF">PAI11_07610</name>
</gene>
<evidence type="ECO:0000313" key="6">
    <source>
        <dbReference type="EMBL" id="EHN12341.1"/>
    </source>
</evidence>
<dbReference type="Gene3D" id="2.40.10.10">
    <property type="entry name" value="Trypsin-like serine proteases"/>
    <property type="match status" value="2"/>
</dbReference>
<dbReference type="PATRIC" id="fig|1097667.3.peg.758"/>
<keyword evidence="2 6" id="KW-0645">Protease</keyword>
<dbReference type="Pfam" id="PF13365">
    <property type="entry name" value="Trypsin_2"/>
    <property type="match status" value="1"/>
</dbReference>
<dbReference type="Proteomes" id="UP000005143">
    <property type="component" value="Unassembled WGS sequence"/>
</dbReference>
<dbReference type="AlphaFoldDB" id="H0E1U9"/>
<comment type="caution">
    <text evidence="6">The sequence shown here is derived from an EMBL/GenBank/DDBJ whole genome shotgun (WGS) entry which is preliminary data.</text>
</comment>
<evidence type="ECO:0000313" key="7">
    <source>
        <dbReference type="Proteomes" id="UP000005143"/>
    </source>
</evidence>
<dbReference type="Gene3D" id="2.30.42.10">
    <property type="match status" value="1"/>
</dbReference>
<dbReference type="InterPro" id="IPR036034">
    <property type="entry name" value="PDZ_sf"/>
</dbReference>
<dbReference type="InterPro" id="IPR009003">
    <property type="entry name" value="Peptidase_S1_PA"/>
</dbReference>
<dbReference type="InterPro" id="IPR001940">
    <property type="entry name" value="Peptidase_S1C"/>
</dbReference>
<evidence type="ECO:0000256" key="3">
    <source>
        <dbReference type="ARBA" id="ARBA00022801"/>
    </source>
</evidence>
<feature type="domain" description="PDZ" evidence="5">
    <location>
        <begin position="270"/>
        <end position="338"/>
    </location>
</feature>
<dbReference type="InterPro" id="IPR043504">
    <property type="entry name" value="Peptidase_S1_PA_chymotrypsin"/>
</dbReference>
<evidence type="ECO:0000259" key="5">
    <source>
        <dbReference type="PROSITE" id="PS50106"/>
    </source>
</evidence>
<organism evidence="6 7">
    <name type="scientific">Patulibacter medicamentivorans</name>
    <dbReference type="NCBI Taxonomy" id="1097667"/>
    <lineage>
        <taxon>Bacteria</taxon>
        <taxon>Bacillati</taxon>
        <taxon>Actinomycetota</taxon>
        <taxon>Thermoleophilia</taxon>
        <taxon>Solirubrobacterales</taxon>
        <taxon>Patulibacteraceae</taxon>
        <taxon>Patulibacter</taxon>
    </lineage>
</organism>
<dbReference type="InterPro" id="IPR051201">
    <property type="entry name" value="Chloro_Bact_Ser_Proteases"/>
</dbReference>
<dbReference type="SUPFAM" id="SSF50494">
    <property type="entry name" value="Trypsin-like serine proteases"/>
    <property type="match status" value="1"/>
</dbReference>
<dbReference type="PRINTS" id="PR00834">
    <property type="entry name" value="PROTEASES2C"/>
</dbReference>
<dbReference type="PROSITE" id="PS50106">
    <property type="entry name" value="PDZ"/>
    <property type="match status" value="1"/>
</dbReference>
<proteinExistence type="inferred from homology"/>
<feature type="region of interest" description="Disordered" evidence="4">
    <location>
        <begin position="383"/>
        <end position="417"/>
    </location>
</feature>
<dbReference type="PANTHER" id="PTHR43343:SF3">
    <property type="entry name" value="PROTEASE DO-LIKE 8, CHLOROPLASTIC"/>
    <property type="match status" value="1"/>
</dbReference>
<reference evidence="6 7" key="1">
    <citation type="journal article" date="2013" name="Biodegradation">
        <title>Quantitative proteomic analysis of ibuprofen-degrading Patulibacter sp. strain I11.</title>
        <authorList>
            <person name="Almeida B."/>
            <person name="Kjeldal H."/>
            <person name="Lolas I."/>
            <person name="Knudsen A.D."/>
            <person name="Carvalho G."/>
            <person name="Nielsen K.L."/>
            <person name="Barreto Crespo M.T."/>
            <person name="Stensballe A."/>
            <person name="Nielsen J.L."/>
        </authorList>
    </citation>
    <scope>NUCLEOTIDE SEQUENCE [LARGE SCALE GENOMIC DNA]</scope>
    <source>
        <strain evidence="6 7">I11</strain>
    </source>
</reference>
<dbReference type="Pfam" id="PF13180">
    <property type="entry name" value="PDZ_2"/>
    <property type="match status" value="1"/>
</dbReference>
<evidence type="ECO:0000256" key="1">
    <source>
        <dbReference type="ARBA" id="ARBA00010541"/>
    </source>
</evidence>
<keyword evidence="7" id="KW-1185">Reference proteome</keyword>
<dbReference type="SMART" id="SM00228">
    <property type="entry name" value="PDZ"/>
    <property type="match status" value="1"/>
</dbReference>
<sequence>MFMSKLSTPAVVGVSAVLGAGLALGAGAIGVGSDGDGTTTTVLQQAPVASAANASNDSGPTAREIYERDAPGVVLVQAQVREQGSSGGLFGAPQQDQQGEATGSGFVIDGEGTILTNEHVIDGATKVQVSFSNKKTVDAKVIGQDKSTDVAVLKVDPKGLDLKPVQLGSAKDVQVGDPVLAIGNPYGLDRTLTTGVVSAKQRLIKAPNGFNISNVIQTDASINPGNSGGPLLDGTGRVIGINSQIATSGSGSGSVGIGFAVPIDTVKQILPDLKKNGHANLSYLGVTTMSIPEGLPEQLAPSVKEGAWVQGVSPGSPAAKAGIRAGTATVQLSGASIKIGGDVITEIDGKKIKSADDVVSTVEGKKPGDKVDVKLKRGTKDVDVTVTLGRRPDNATASGSSDQGQSPDDGSGNPFAP</sequence>
<evidence type="ECO:0000256" key="2">
    <source>
        <dbReference type="ARBA" id="ARBA00022670"/>
    </source>
</evidence>
<dbReference type="EMBL" id="AGUD01000033">
    <property type="protein sequence ID" value="EHN12341.1"/>
    <property type="molecule type" value="Genomic_DNA"/>
</dbReference>
<keyword evidence="3" id="KW-0378">Hydrolase</keyword>
<dbReference type="PANTHER" id="PTHR43343">
    <property type="entry name" value="PEPTIDASE S12"/>
    <property type="match status" value="1"/>
</dbReference>
<dbReference type="InterPro" id="IPR001478">
    <property type="entry name" value="PDZ"/>
</dbReference>
<dbReference type="SUPFAM" id="SSF50156">
    <property type="entry name" value="PDZ domain-like"/>
    <property type="match status" value="1"/>
</dbReference>
<dbReference type="GO" id="GO:0004252">
    <property type="term" value="F:serine-type endopeptidase activity"/>
    <property type="evidence" value="ECO:0007669"/>
    <property type="project" value="InterPro"/>
</dbReference>
<accession>H0E1U9</accession>
<feature type="compositionally biased region" description="Low complexity" evidence="4">
    <location>
        <begin position="398"/>
        <end position="417"/>
    </location>
</feature>
<protein>
    <submittedName>
        <fullName evidence="6">HtrA protease/chaperone protein</fullName>
    </submittedName>
</protein>
<name>H0E1U9_9ACTN</name>